<dbReference type="EMBL" id="BSNC01000005">
    <property type="protein sequence ID" value="GLP96896.1"/>
    <property type="molecule type" value="Genomic_DNA"/>
</dbReference>
<keyword evidence="6" id="KW-0472">Membrane</keyword>
<dbReference type="Gene3D" id="3.30.1300.30">
    <property type="entry name" value="GSPII I/J protein-like"/>
    <property type="match status" value="1"/>
</dbReference>
<comment type="caution">
    <text evidence="12">The sequence shown here is derived from an EMBL/GenBank/DDBJ whole genome shotgun (WGS) entry which is preliminary data.</text>
</comment>
<dbReference type="InterPro" id="IPR045584">
    <property type="entry name" value="Pilin-like"/>
</dbReference>
<dbReference type="Proteomes" id="UP001161422">
    <property type="component" value="Unassembled WGS sequence"/>
</dbReference>
<evidence type="ECO:0000256" key="9">
    <source>
        <dbReference type="SAM" id="MobiDB-lite"/>
    </source>
</evidence>
<keyword evidence="7" id="KW-0998">Cell outer membrane</keyword>
<proteinExistence type="predicted"/>
<keyword evidence="13" id="KW-1185">Reference proteome</keyword>
<feature type="domain" description="Trimeric autotransporter adhesin YadA-like C-terminal membrane anchor" evidence="11">
    <location>
        <begin position="270"/>
        <end position="326"/>
    </location>
</feature>
<reference evidence="12" key="2">
    <citation type="submission" date="2023-01" db="EMBL/GenBank/DDBJ databases">
        <title>Draft genome sequence of Paraferrimonas sedimenticola strain NBRC 101628.</title>
        <authorList>
            <person name="Sun Q."/>
            <person name="Mori K."/>
        </authorList>
    </citation>
    <scope>NUCLEOTIDE SEQUENCE</scope>
    <source>
        <strain evidence="12">NBRC 101628</strain>
    </source>
</reference>
<evidence type="ECO:0000256" key="2">
    <source>
        <dbReference type="ARBA" id="ARBA00004442"/>
    </source>
</evidence>
<dbReference type="AlphaFoldDB" id="A0AA37VY49"/>
<evidence type="ECO:0000256" key="7">
    <source>
        <dbReference type="ARBA" id="ARBA00023237"/>
    </source>
</evidence>
<protein>
    <recommendedName>
        <fullName evidence="11">Trimeric autotransporter adhesin YadA-like C-terminal membrane anchor domain-containing protein</fullName>
    </recommendedName>
</protein>
<dbReference type="Gene3D" id="1.10.287.950">
    <property type="entry name" value="Methyl-accepting chemotaxis protein"/>
    <property type="match status" value="1"/>
</dbReference>
<keyword evidence="5 10" id="KW-0732">Signal</keyword>
<dbReference type="Pfam" id="PF03895">
    <property type="entry name" value="YadA_anchor"/>
    <property type="match status" value="1"/>
</dbReference>
<name>A0AA37VY49_9GAMM</name>
<organism evidence="12 13">
    <name type="scientific">Paraferrimonas sedimenticola</name>
    <dbReference type="NCBI Taxonomy" id="375674"/>
    <lineage>
        <taxon>Bacteria</taxon>
        <taxon>Pseudomonadati</taxon>
        <taxon>Pseudomonadota</taxon>
        <taxon>Gammaproteobacteria</taxon>
        <taxon>Alteromonadales</taxon>
        <taxon>Ferrimonadaceae</taxon>
        <taxon>Paraferrimonas</taxon>
    </lineage>
</organism>
<evidence type="ECO:0000313" key="12">
    <source>
        <dbReference type="EMBL" id="GLP96896.1"/>
    </source>
</evidence>
<evidence type="ECO:0000256" key="6">
    <source>
        <dbReference type="ARBA" id="ARBA00023136"/>
    </source>
</evidence>
<feature type="region of interest" description="Disordered" evidence="9">
    <location>
        <begin position="64"/>
        <end position="83"/>
    </location>
</feature>
<reference evidence="12" key="1">
    <citation type="journal article" date="2014" name="Int. J. Syst. Evol. Microbiol.">
        <title>Complete genome sequence of Corynebacterium casei LMG S-19264T (=DSM 44701T), isolated from a smear-ripened cheese.</title>
        <authorList>
            <consortium name="US DOE Joint Genome Institute (JGI-PGF)"/>
            <person name="Walter F."/>
            <person name="Albersmeier A."/>
            <person name="Kalinowski J."/>
            <person name="Ruckert C."/>
        </authorList>
    </citation>
    <scope>NUCLEOTIDE SEQUENCE</scope>
    <source>
        <strain evidence="12">NBRC 101628</strain>
    </source>
</reference>
<gene>
    <name evidence="12" type="ORF">GCM10007895_22020</name>
</gene>
<evidence type="ECO:0000256" key="3">
    <source>
        <dbReference type="ARBA" id="ARBA00022452"/>
    </source>
</evidence>
<evidence type="ECO:0000256" key="4">
    <source>
        <dbReference type="ARBA" id="ARBA00022692"/>
    </source>
</evidence>
<keyword evidence="4" id="KW-0812">Transmembrane</keyword>
<dbReference type="GO" id="GO:0009279">
    <property type="term" value="C:cell outer membrane"/>
    <property type="evidence" value="ECO:0007669"/>
    <property type="project" value="UniProtKB-SubCell"/>
</dbReference>
<evidence type="ECO:0000313" key="13">
    <source>
        <dbReference type="Proteomes" id="UP001161422"/>
    </source>
</evidence>
<evidence type="ECO:0000256" key="1">
    <source>
        <dbReference type="ARBA" id="ARBA00004241"/>
    </source>
</evidence>
<keyword evidence="8" id="KW-0175">Coiled coil</keyword>
<feature type="chain" id="PRO_5041244477" description="Trimeric autotransporter adhesin YadA-like C-terminal membrane anchor domain-containing protein" evidence="10">
    <location>
        <begin position="20"/>
        <end position="327"/>
    </location>
</feature>
<dbReference type="InterPro" id="IPR005594">
    <property type="entry name" value="YadA_C"/>
</dbReference>
<dbReference type="GO" id="GO:0009986">
    <property type="term" value="C:cell surface"/>
    <property type="evidence" value="ECO:0007669"/>
    <property type="project" value="UniProtKB-SubCell"/>
</dbReference>
<evidence type="ECO:0000256" key="5">
    <source>
        <dbReference type="ARBA" id="ARBA00022729"/>
    </source>
</evidence>
<evidence type="ECO:0000256" key="8">
    <source>
        <dbReference type="SAM" id="Coils"/>
    </source>
</evidence>
<comment type="subcellular location">
    <subcellularLocation>
        <location evidence="2">Cell outer membrane</location>
    </subcellularLocation>
    <subcellularLocation>
        <location evidence="1">Cell surface</location>
    </subcellularLocation>
</comment>
<evidence type="ECO:0000256" key="10">
    <source>
        <dbReference type="SAM" id="SignalP"/>
    </source>
</evidence>
<evidence type="ECO:0000259" key="11">
    <source>
        <dbReference type="Pfam" id="PF03895"/>
    </source>
</evidence>
<dbReference type="SUPFAM" id="SSF57997">
    <property type="entry name" value="Tropomyosin"/>
    <property type="match status" value="1"/>
</dbReference>
<accession>A0AA37VY49</accession>
<dbReference type="RefSeq" id="WP_169902753.1">
    <property type="nucleotide sequence ID" value="NZ_BSNC01000005.1"/>
</dbReference>
<feature type="coiled-coil region" evidence="8">
    <location>
        <begin position="162"/>
        <end position="196"/>
    </location>
</feature>
<sequence length="327" mass="36065">MKSNVFLLFALLCSTSVLAEPVGQVPANRHIQDILVDQVAENTDRIAANDRINRKQNEAIEGLAEESQRTNSRLDQVNGELDSQRQRMNDIEKAGDELNTKVDDNTKAIEGMGDMFDQTQKGITDVKNGLVETEKHIQENNRRVDQVETGVEQNRQGVQNNANEIAQNRDGISHTKERLEREVSKQQAVNEQASSERQEMRTDIGSNRRAIASNTQAIADNRMFMEDLKAKTTAEIHRLDQRIDKLDGRLSNGVAMTGAMSQLQYNASKGVGVGIASFNGSNAIAIGAGYRFGEKQQWQLKGSVGHSQNSKAGNDTMAAAGLSYSFD</sequence>
<dbReference type="SUPFAM" id="SSF54523">
    <property type="entry name" value="Pili subunits"/>
    <property type="match status" value="1"/>
</dbReference>
<keyword evidence="3" id="KW-1134">Transmembrane beta strand</keyword>
<feature type="signal peptide" evidence="10">
    <location>
        <begin position="1"/>
        <end position="19"/>
    </location>
</feature>